<keyword evidence="3" id="KW-1185">Reference proteome</keyword>
<comment type="caution">
    <text evidence="2">The sequence shown here is derived from an EMBL/GenBank/DDBJ whole genome shotgun (WGS) entry which is preliminary data.</text>
</comment>
<dbReference type="OrthoDB" id="1191352at2"/>
<dbReference type="EMBL" id="MAKX01000013">
    <property type="protein sequence ID" value="OCK42411.1"/>
    <property type="molecule type" value="Genomic_DNA"/>
</dbReference>
<gene>
    <name evidence="2" type="ORF">BA195_09535</name>
</gene>
<protein>
    <recommendedName>
        <fullName evidence="4">DUF4394 domain-containing protein</fullName>
    </recommendedName>
</protein>
<evidence type="ECO:0000313" key="2">
    <source>
        <dbReference type="EMBL" id="OCK42411.1"/>
    </source>
</evidence>
<keyword evidence="1" id="KW-0732">Signal</keyword>
<feature type="signal peptide" evidence="1">
    <location>
        <begin position="1"/>
        <end position="25"/>
    </location>
</feature>
<evidence type="ECO:0000256" key="1">
    <source>
        <dbReference type="SAM" id="SignalP"/>
    </source>
</evidence>
<proteinExistence type="predicted"/>
<dbReference type="AlphaFoldDB" id="A0A1B9XYA3"/>
<dbReference type="STRING" id="447689.BA195_09535"/>
<dbReference type="Proteomes" id="UP000093186">
    <property type="component" value="Unassembled WGS sequence"/>
</dbReference>
<accession>A0A1B9XYA3</accession>
<reference evidence="2 3" key="1">
    <citation type="submission" date="2016-06" db="EMBL/GenBank/DDBJ databases">
        <title>Draft Genome Sequence of Tenacibaculum soleae UCD-KL19.</title>
        <authorList>
            <person name="Eisen J.A."/>
            <person name="Coil D.A."/>
            <person name="Lujan K.M."/>
        </authorList>
    </citation>
    <scope>NUCLEOTIDE SEQUENCE [LARGE SCALE GENOMIC DNA]</scope>
    <source>
        <strain evidence="2 3">UCD-KL19</strain>
    </source>
</reference>
<feature type="chain" id="PRO_5008639951" description="DUF4394 domain-containing protein" evidence="1">
    <location>
        <begin position="26"/>
        <end position="235"/>
    </location>
</feature>
<dbReference type="RefSeq" id="WP_068704925.1">
    <property type="nucleotide sequence ID" value="NZ_JAUOSG010000005.1"/>
</dbReference>
<organism evidence="2 3">
    <name type="scientific">Tenacibaculum soleae</name>
    <dbReference type="NCBI Taxonomy" id="447689"/>
    <lineage>
        <taxon>Bacteria</taxon>
        <taxon>Pseudomonadati</taxon>
        <taxon>Bacteroidota</taxon>
        <taxon>Flavobacteriia</taxon>
        <taxon>Flavobacteriales</taxon>
        <taxon>Flavobacteriaceae</taxon>
        <taxon>Tenacibaculum</taxon>
    </lineage>
</organism>
<name>A0A1B9XYA3_9FLAO</name>
<evidence type="ECO:0008006" key="4">
    <source>
        <dbReference type="Google" id="ProtNLM"/>
    </source>
</evidence>
<sequence length="235" mass="24557">MKTITNKFKFALVAVGILAIGTVNAQTTDPTTLTKDTDPTKTVKLIDNKGTIKYLQSNNGITQITSTAPGNRTTTTWQLGGTLTADTDINTGAQEFKVTIDGAAGGTFVIDGIQEETGSAATAMGGTGYTLLVRDETTGQVKNLLATDLIQSGQERFVATDGQTAFALTGVTDLPSFSQVYVYRNGAKLIAGAAAGVGVDYTAAAGTVTLDFADEVDPNDWTVYAGDIIEVHFVK</sequence>
<evidence type="ECO:0000313" key="3">
    <source>
        <dbReference type="Proteomes" id="UP000093186"/>
    </source>
</evidence>